<dbReference type="EMBL" id="JBGNUJ010000010">
    <property type="protein sequence ID" value="KAL3954555.1"/>
    <property type="molecule type" value="Genomic_DNA"/>
</dbReference>
<protein>
    <submittedName>
        <fullName evidence="1">Uncharacterized protein</fullName>
    </submittedName>
</protein>
<comment type="caution">
    <text evidence="1">The sequence shown here is derived from an EMBL/GenBank/DDBJ whole genome shotgun (WGS) entry which is preliminary data.</text>
</comment>
<organism evidence="1 2">
    <name type="scientific">Purpureocillium lilacinum</name>
    <name type="common">Paecilomyces lilacinus</name>
    <dbReference type="NCBI Taxonomy" id="33203"/>
    <lineage>
        <taxon>Eukaryota</taxon>
        <taxon>Fungi</taxon>
        <taxon>Dikarya</taxon>
        <taxon>Ascomycota</taxon>
        <taxon>Pezizomycotina</taxon>
        <taxon>Sordariomycetes</taxon>
        <taxon>Hypocreomycetidae</taxon>
        <taxon>Hypocreales</taxon>
        <taxon>Ophiocordycipitaceae</taxon>
        <taxon>Purpureocillium</taxon>
    </lineage>
</organism>
<evidence type="ECO:0000313" key="1">
    <source>
        <dbReference type="EMBL" id="KAL3954555.1"/>
    </source>
</evidence>
<name>A0ACC4DDW4_PURLI</name>
<sequence>MARGLGGRSGTSAGATREIWQHDLCTTTTNRFTHSQPGPLHVLLRDWMRVSIRARDAPPNSSRVAALPTAPPGCAHIPAAVVALEAVATANIQAGIFTGSKEKGGDILLDARSEWRRGVRAEGPFNV</sequence>
<proteinExistence type="predicted"/>
<dbReference type="Proteomes" id="UP001638806">
    <property type="component" value="Unassembled WGS sequence"/>
</dbReference>
<keyword evidence="2" id="KW-1185">Reference proteome</keyword>
<accession>A0ACC4DDW4</accession>
<reference evidence="1" key="1">
    <citation type="submission" date="2024-12" db="EMBL/GenBank/DDBJ databases">
        <title>Comparative genomics and development of molecular markers within Purpureocillium lilacinum and among Purpureocillium species.</title>
        <authorList>
            <person name="Yeh Z.-Y."/>
            <person name="Ni N.-T."/>
            <person name="Lo P.-H."/>
            <person name="Mushyakhwo K."/>
            <person name="Lin C.-F."/>
            <person name="Nai Y.-S."/>
        </authorList>
    </citation>
    <scope>NUCLEOTIDE SEQUENCE</scope>
    <source>
        <strain evidence="1">NCHU-NPUST-175</strain>
    </source>
</reference>
<evidence type="ECO:0000313" key="2">
    <source>
        <dbReference type="Proteomes" id="UP001638806"/>
    </source>
</evidence>
<gene>
    <name evidence="1" type="ORF">ACCO45_010118</name>
</gene>